<evidence type="ECO:0000313" key="2">
    <source>
        <dbReference type="EMBL" id="EQB61787.1"/>
    </source>
</evidence>
<accession>T0L2L1</accession>
<feature type="signal peptide" evidence="1">
    <location>
        <begin position="1"/>
        <end position="15"/>
    </location>
</feature>
<dbReference type="VEuPathDB" id="MicrosporidiaDB:NAPIS_ORF00636"/>
<name>T0L2L1_9MICR</name>
<dbReference type="Proteomes" id="UP000053780">
    <property type="component" value="Unassembled WGS sequence"/>
</dbReference>
<feature type="chain" id="PRO_5012226711" evidence="1">
    <location>
        <begin position="16"/>
        <end position="115"/>
    </location>
</feature>
<organism evidence="2 3">
    <name type="scientific">Vairimorpha apis BRL 01</name>
    <dbReference type="NCBI Taxonomy" id="1037528"/>
    <lineage>
        <taxon>Eukaryota</taxon>
        <taxon>Fungi</taxon>
        <taxon>Fungi incertae sedis</taxon>
        <taxon>Microsporidia</taxon>
        <taxon>Nosematidae</taxon>
        <taxon>Vairimorpha</taxon>
    </lineage>
</organism>
<gene>
    <name evidence="2" type="ORF">NAPIS_ORF00636</name>
</gene>
<sequence>MLLVIWLSVPQCSGAVFIYRFYVNGLFRAHEKDLDSFINNFKIKLKESLGRYYELANGENQINSSNMNESKEMTGIKSTIKQFEYNNQNNDIDSLVDDIDVEDSNMTLIDSKDEK</sequence>
<keyword evidence="3" id="KW-1185">Reference proteome</keyword>
<keyword evidence="1" id="KW-0732">Signal</keyword>
<reference evidence="2 3" key="1">
    <citation type="journal article" date="2013" name="BMC Genomics">
        <title>Genome sequencing and comparative genomics of honey bee microsporidia, Nosema apis reveal novel insights into host-parasite interactions.</title>
        <authorList>
            <person name="Chen Yp."/>
            <person name="Pettis J.S."/>
            <person name="Zhao Y."/>
            <person name="Liu X."/>
            <person name="Tallon L.J."/>
            <person name="Sadzewicz L.D."/>
            <person name="Li R."/>
            <person name="Zheng H."/>
            <person name="Huang S."/>
            <person name="Zhang X."/>
            <person name="Hamilton M.C."/>
            <person name="Pernal S.F."/>
            <person name="Melathopoulos A.P."/>
            <person name="Yan X."/>
            <person name="Evans J.D."/>
        </authorList>
    </citation>
    <scope>NUCLEOTIDE SEQUENCE [LARGE SCALE GENOMIC DNA]</scope>
    <source>
        <strain evidence="2 3">BRL 01</strain>
    </source>
</reference>
<evidence type="ECO:0000256" key="1">
    <source>
        <dbReference type="SAM" id="SignalP"/>
    </source>
</evidence>
<dbReference type="HOGENOM" id="CLU_2109712_0_0_1"/>
<dbReference type="OrthoDB" id="434647at2759"/>
<proteinExistence type="predicted"/>
<protein>
    <submittedName>
        <fullName evidence="2">Uncharacterized protein</fullName>
    </submittedName>
</protein>
<dbReference type="AlphaFoldDB" id="T0L2L1"/>
<dbReference type="EMBL" id="KE647090">
    <property type="protein sequence ID" value="EQB61787.1"/>
    <property type="molecule type" value="Genomic_DNA"/>
</dbReference>
<evidence type="ECO:0000313" key="3">
    <source>
        <dbReference type="Proteomes" id="UP000053780"/>
    </source>
</evidence>